<accession>A0A378RMH0</accession>
<dbReference type="Pfam" id="PF14376">
    <property type="entry name" value="Haem_bd"/>
    <property type="match status" value="1"/>
</dbReference>
<dbReference type="RefSeq" id="WP_115090761.1">
    <property type="nucleotide sequence ID" value="NZ_CP068107.1"/>
</dbReference>
<dbReference type="AlphaFoldDB" id="A0A378RMH0"/>
<name>A0A378RMH0_MYROD</name>
<evidence type="ECO:0000313" key="3">
    <source>
        <dbReference type="Proteomes" id="UP000255024"/>
    </source>
</evidence>
<dbReference type="SMART" id="SM01235">
    <property type="entry name" value="Haem_bd"/>
    <property type="match status" value="1"/>
</dbReference>
<reference evidence="2 3" key="1">
    <citation type="submission" date="2018-06" db="EMBL/GenBank/DDBJ databases">
        <authorList>
            <consortium name="Pathogen Informatics"/>
            <person name="Doyle S."/>
        </authorList>
    </citation>
    <scope>NUCLEOTIDE SEQUENCE [LARGE SCALE GENOMIC DNA]</scope>
    <source>
        <strain evidence="2 3">NCTC11179</strain>
    </source>
</reference>
<dbReference type="InterPro" id="IPR025992">
    <property type="entry name" value="Haem-bd"/>
</dbReference>
<evidence type="ECO:0000259" key="1">
    <source>
        <dbReference type="SMART" id="SM01235"/>
    </source>
</evidence>
<dbReference type="EMBL" id="UGQL01000001">
    <property type="protein sequence ID" value="STZ27918.1"/>
    <property type="molecule type" value="Genomic_DNA"/>
</dbReference>
<proteinExistence type="predicted"/>
<organism evidence="2 3">
    <name type="scientific">Myroides odoratus</name>
    <name type="common">Flavobacterium odoratum</name>
    <dbReference type="NCBI Taxonomy" id="256"/>
    <lineage>
        <taxon>Bacteria</taxon>
        <taxon>Pseudomonadati</taxon>
        <taxon>Bacteroidota</taxon>
        <taxon>Flavobacteriia</taxon>
        <taxon>Flavobacteriales</taxon>
        <taxon>Flavobacteriaceae</taxon>
        <taxon>Myroides</taxon>
    </lineage>
</organism>
<evidence type="ECO:0000313" key="2">
    <source>
        <dbReference type="EMBL" id="STZ27918.1"/>
    </source>
</evidence>
<sequence length="151" mass="17800">MFSKSSTYIFFFLLVCFALIQLKRPEIKAYTVPSEESFNVAFQVPSEVQSILRTSCYDCHSNETTYPWYSKIQPMAWWMEQHIVEGKEKLNFDEVATYGTRKKRSKFKQIINQIQQGKMPLTSYTLMHKGTALTKEEEEILIRYFNSLVKP</sequence>
<gene>
    <name evidence="2" type="ORF">NCTC11179_01456</name>
</gene>
<protein>
    <recommendedName>
        <fullName evidence="1">Haem-binding domain-containing protein</fullName>
    </recommendedName>
</protein>
<dbReference type="Proteomes" id="UP000255024">
    <property type="component" value="Unassembled WGS sequence"/>
</dbReference>
<keyword evidence="3" id="KW-1185">Reference proteome</keyword>
<feature type="domain" description="Haem-binding" evidence="1">
    <location>
        <begin position="14"/>
        <end position="149"/>
    </location>
</feature>